<gene>
    <name evidence="8" type="ORF">PK35_05040</name>
</gene>
<evidence type="ECO:0000313" key="9">
    <source>
        <dbReference type="Proteomes" id="UP000032361"/>
    </source>
</evidence>
<dbReference type="GO" id="GO:0005829">
    <property type="term" value="C:cytosol"/>
    <property type="evidence" value="ECO:0007669"/>
    <property type="project" value="TreeGrafter"/>
</dbReference>
<evidence type="ECO:0000313" key="8">
    <source>
        <dbReference type="EMBL" id="KJD34098.1"/>
    </source>
</evidence>
<dbReference type="RefSeq" id="WP_044625586.1">
    <property type="nucleotide sequence ID" value="NZ_JTDV01000002.1"/>
</dbReference>
<evidence type="ECO:0000259" key="7">
    <source>
        <dbReference type="Pfam" id="PF04321"/>
    </source>
</evidence>
<dbReference type="PANTHER" id="PTHR10491:SF4">
    <property type="entry name" value="METHIONINE ADENOSYLTRANSFERASE 2 SUBUNIT BETA"/>
    <property type="match status" value="1"/>
</dbReference>
<dbReference type="PATRIC" id="fig|1382798.3.peg.2183"/>
<dbReference type="SUPFAM" id="SSF51735">
    <property type="entry name" value="NAD(P)-binding Rossmann-fold domains"/>
    <property type="match status" value="1"/>
</dbReference>
<evidence type="ECO:0000256" key="4">
    <source>
        <dbReference type="ARBA" id="ARBA00017099"/>
    </source>
</evidence>
<dbReference type="STRING" id="1382798.PK35_05040"/>
<dbReference type="PANTHER" id="PTHR10491">
    <property type="entry name" value="DTDP-4-DEHYDRORHAMNOSE REDUCTASE"/>
    <property type="match status" value="1"/>
</dbReference>
<comment type="catalytic activity">
    <reaction evidence="5">
        <text>dTDP-beta-L-rhamnose + NADP(+) = dTDP-4-dehydro-beta-L-rhamnose + NADPH + H(+)</text>
        <dbReference type="Rhea" id="RHEA:21796"/>
        <dbReference type="ChEBI" id="CHEBI:15378"/>
        <dbReference type="ChEBI" id="CHEBI:57510"/>
        <dbReference type="ChEBI" id="CHEBI:57783"/>
        <dbReference type="ChEBI" id="CHEBI:58349"/>
        <dbReference type="ChEBI" id="CHEBI:62830"/>
        <dbReference type="EC" id="1.1.1.133"/>
    </reaction>
</comment>
<comment type="function">
    <text evidence="6">Catalyzes the reduction of dTDP-6-deoxy-L-lyxo-4-hexulose to yield dTDP-L-rhamnose.</text>
</comment>
<evidence type="ECO:0000256" key="2">
    <source>
        <dbReference type="ARBA" id="ARBA00010944"/>
    </source>
</evidence>
<evidence type="ECO:0000256" key="3">
    <source>
        <dbReference type="ARBA" id="ARBA00012929"/>
    </source>
</evidence>
<dbReference type="Pfam" id="PF04321">
    <property type="entry name" value="RmlD_sub_bind"/>
    <property type="match status" value="1"/>
</dbReference>
<dbReference type="EMBL" id="JTDV01000002">
    <property type="protein sequence ID" value="KJD34098.1"/>
    <property type="molecule type" value="Genomic_DNA"/>
</dbReference>
<organism evidence="8 9">
    <name type="scientific">Neotamlana nanhaiensis</name>
    <dbReference type="NCBI Taxonomy" id="1382798"/>
    <lineage>
        <taxon>Bacteria</taxon>
        <taxon>Pseudomonadati</taxon>
        <taxon>Bacteroidota</taxon>
        <taxon>Flavobacteriia</taxon>
        <taxon>Flavobacteriales</taxon>
        <taxon>Flavobacteriaceae</taxon>
        <taxon>Neotamlana</taxon>
    </lineage>
</organism>
<dbReference type="NCBIfam" id="TIGR01214">
    <property type="entry name" value="rmlD"/>
    <property type="match status" value="1"/>
</dbReference>
<accession>A0A0D7W5X0</accession>
<proteinExistence type="inferred from homology"/>
<feature type="domain" description="RmlD-like substrate binding" evidence="7">
    <location>
        <begin position="3"/>
        <end position="282"/>
    </location>
</feature>
<evidence type="ECO:0000256" key="5">
    <source>
        <dbReference type="ARBA" id="ARBA00048200"/>
    </source>
</evidence>
<comment type="similarity">
    <text evidence="2 6">Belongs to the dTDP-4-dehydrorhamnose reductase family.</text>
</comment>
<evidence type="ECO:0000256" key="1">
    <source>
        <dbReference type="ARBA" id="ARBA00004781"/>
    </source>
</evidence>
<evidence type="ECO:0000256" key="6">
    <source>
        <dbReference type="RuleBase" id="RU364082"/>
    </source>
</evidence>
<reference evidence="8 9" key="1">
    <citation type="journal article" date="2015" name="Antonie Van Leeuwenhoek">
        <title>Tamlana nanhaiensis sp. nov., isolated from surface seawater collected from the South China Sea.</title>
        <authorList>
            <person name="Liu X."/>
            <person name="Lai Q."/>
            <person name="Du Y."/>
            <person name="Li G."/>
            <person name="Sun F."/>
            <person name="Shao Z."/>
        </authorList>
    </citation>
    <scope>NUCLEOTIDE SEQUENCE [LARGE SCALE GENOMIC DNA]</scope>
    <source>
        <strain evidence="8 9">FHC16</strain>
    </source>
</reference>
<sequence>MRKILVTGGNGQLAQCLKVLANSFEGYQFSFYSKDDFDITNAIQVDAVFQAENYSFCINCAAFTNVDASETNKASAEAINYQAVYNLAHACNKHSVKLIHVSTDFVFDGTQSTPYRETDKTNPLGVYGNTKLLGEQAIQNTYEAYYIVRTSWLYSEFGNNFLKTMLRLSETRPELGVVFDQVGTPTYAKDLAALIIAIIQKDNDAFGVYHYSNEGVASWYDFATEIFNLKNLKTKVLPIRSEQYPTPATRPSYSVFDKQKVKHIFSISIPHWRSSLENCLQNV</sequence>
<keyword evidence="6" id="KW-0521">NADP</keyword>
<dbReference type="CDD" id="cd05254">
    <property type="entry name" value="dTDP_HR_like_SDR_e"/>
    <property type="match status" value="1"/>
</dbReference>
<keyword evidence="9" id="KW-1185">Reference proteome</keyword>
<protein>
    <recommendedName>
        <fullName evidence="4 6">dTDP-4-dehydrorhamnose reductase</fullName>
        <ecNumber evidence="3 6">1.1.1.133</ecNumber>
    </recommendedName>
</protein>
<dbReference type="GO" id="GO:0008831">
    <property type="term" value="F:dTDP-4-dehydrorhamnose reductase activity"/>
    <property type="evidence" value="ECO:0007669"/>
    <property type="project" value="UniProtKB-EC"/>
</dbReference>
<dbReference type="AlphaFoldDB" id="A0A0D7W5X0"/>
<dbReference type="Gene3D" id="3.90.25.10">
    <property type="entry name" value="UDP-galactose 4-epimerase, domain 1"/>
    <property type="match status" value="1"/>
</dbReference>
<dbReference type="OrthoDB" id="9803892at2"/>
<keyword evidence="6" id="KW-0560">Oxidoreductase</keyword>
<comment type="pathway">
    <text evidence="1 6">Carbohydrate biosynthesis; dTDP-L-rhamnose biosynthesis.</text>
</comment>
<dbReference type="Gene3D" id="3.40.50.720">
    <property type="entry name" value="NAD(P)-binding Rossmann-like Domain"/>
    <property type="match status" value="1"/>
</dbReference>
<dbReference type="InterPro" id="IPR036291">
    <property type="entry name" value="NAD(P)-bd_dom_sf"/>
</dbReference>
<dbReference type="GO" id="GO:0019305">
    <property type="term" value="P:dTDP-rhamnose biosynthetic process"/>
    <property type="evidence" value="ECO:0007669"/>
    <property type="project" value="UniProtKB-UniPathway"/>
</dbReference>
<dbReference type="InterPro" id="IPR029903">
    <property type="entry name" value="RmlD-like-bd"/>
</dbReference>
<dbReference type="Proteomes" id="UP000032361">
    <property type="component" value="Unassembled WGS sequence"/>
</dbReference>
<dbReference type="UniPathway" id="UPA00124"/>
<dbReference type="InterPro" id="IPR005913">
    <property type="entry name" value="dTDP_dehydrorham_reduct"/>
</dbReference>
<dbReference type="EC" id="1.1.1.133" evidence="3 6"/>
<comment type="caution">
    <text evidence="8">The sequence shown here is derived from an EMBL/GenBank/DDBJ whole genome shotgun (WGS) entry which is preliminary data.</text>
</comment>
<name>A0A0D7W5X0_9FLAO</name>